<dbReference type="InterPro" id="IPR025164">
    <property type="entry name" value="Toastrack_DUF4097"/>
</dbReference>
<dbReference type="OrthoDB" id="1896129at2"/>
<reference evidence="2 3" key="1">
    <citation type="submission" date="2015-09" db="EMBL/GenBank/DDBJ databases">
        <title>Genome sequence of Oxobacter pfennigii DSM 3222.</title>
        <authorList>
            <person name="Poehlein A."/>
            <person name="Bengelsdorf F.R."/>
            <person name="Schiel-Bengelsdorf B."/>
            <person name="Duerre P."/>
            <person name="Daniel R."/>
        </authorList>
    </citation>
    <scope>NUCLEOTIDE SEQUENCE [LARGE SCALE GENOMIC DNA]</scope>
    <source>
        <strain evidence="2 3">DSM 3222</strain>
    </source>
</reference>
<evidence type="ECO:0000313" key="2">
    <source>
        <dbReference type="EMBL" id="KPU43197.1"/>
    </source>
</evidence>
<organism evidence="2 3">
    <name type="scientific">Oxobacter pfennigii</name>
    <dbReference type="NCBI Taxonomy" id="36849"/>
    <lineage>
        <taxon>Bacteria</taxon>
        <taxon>Bacillati</taxon>
        <taxon>Bacillota</taxon>
        <taxon>Clostridia</taxon>
        <taxon>Eubacteriales</taxon>
        <taxon>Clostridiaceae</taxon>
        <taxon>Oxobacter</taxon>
    </lineage>
</organism>
<dbReference type="PROSITE" id="PS51257">
    <property type="entry name" value="PROKAR_LIPOPROTEIN"/>
    <property type="match status" value="1"/>
</dbReference>
<protein>
    <recommendedName>
        <fullName evidence="1">DUF4097 domain-containing protein</fullName>
    </recommendedName>
</protein>
<gene>
    <name evidence="2" type="ORF">OXPF_32110</name>
</gene>
<name>A0A0P8Y8W4_9CLOT</name>
<dbReference type="Pfam" id="PF13349">
    <property type="entry name" value="DUF4097"/>
    <property type="match status" value="1"/>
</dbReference>
<evidence type="ECO:0000313" key="3">
    <source>
        <dbReference type="Proteomes" id="UP000050326"/>
    </source>
</evidence>
<dbReference type="Proteomes" id="UP000050326">
    <property type="component" value="Unassembled WGS sequence"/>
</dbReference>
<keyword evidence="3" id="KW-1185">Reference proteome</keyword>
<dbReference type="STRING" id="36849.OXPF_32110"/>
<evidence type="ECO:0000259" key="1">
    <source>
        <dbReference type="Pfam" id="PF13349"/>
    </source>
</evidence>
<dbReference type="AlphaFoldDB" id="A0A0P8Y8W4"/>
<dbReference type="RefSeq" id="WP_054876211.1">
    <property type="nucleotide sequence ID" value="NZ_LKET01000041.1"/>
</dbReference>
<feature type="domain" description="DUF4097" evidence="1">
    <location>
        <begin position="38"/>
        <end position="276"/>
    </location>
</feature>
<proteinExistence type="predicted"/>
<comment type="caution">
    <text evidence="2">The sequence shown here is derived from an EMBL/GenBank/DDBJ whole genome shotgun (WGS) entry which is preliminary data.</text>
</comment>
<sequence length="278" mass="30108">MRNTTKRIMIVFIICTLAIVLFAGCHKENTKNIDLSKIDNITIVYNSEDITFLESDEDVLVIKEYLSEWKSLYEAKVSVTGNSVNIKVGKRPLVTTFDASVEIYLPKTYSGSLSVETTSGKISMDVAYSFDALQIKSTSGNLKFEKVSANTIDFITNSGKILCNSIHGNITTKSNSGRISVADASGEGNYESNSGDIEIEYIDIGGDITAYSQSGGIYLTMPKDSNFIFDANTHSGNIRTTFPEFLASTETTANGAIGDEAGITIDLSTASGNIEVTR</sequence>
<dbReference type="EMBL" id="LKET01000041">
    <property type="protein sequence ID" value="KPU43197.1"/>
    <property type="molecule type" value="Genomic_DNA"/>
</dbReference>
<accession>A0A0P8Y8W4</accession>